<dbReference type="SUPFAM" id="SSF54593">
    <property type="entry name" value="Glyoxalase/Bleomycin resistance protein/Dihydroxybiphenyl dioxygenase"/>
    <property type="match status" value="1"/>
</dbReference>
<dbReference type="GO" id="GO:0004462">
    <property type="term" value="F:lactoylglutathione lyase activity"/>
    <property type="evidence" value="ECO:0007669"/>
    <property type="project" value="InterPro"/>
</dbReference>
<dbReference type="Proteomes" id="UP000272908">
    <property type="component" value="Unassembled WGS sequence"/>
</dbReference>
<dbReference type="PROSITE" id="PS51819">
    <property type="entry name" value="VOC"/>
    <property type="match status" value="1"/>
</dbReference>
<keyword evidence="1" id="KW-0479">Metal-binding</keyword>
<feature type="domain" description="VOC" evidence="2">
    <location>
        <begin position="9"/>
        <end position="115"/>
    </location>
</feature>
<gene>
    <name evidence="3" type="primary">fosA</name>
    <name evidence="3" type="ORF">ROE7235_00438</name>
</gene>
<dbReference type="EMBL" id="UIHC01000003">
    <property type="protein sequence ID" value="SUZ30712.1"/>
    <property type="molecule type" value="Genomic_DNA"/>
</dbReference>
<dbReference type="PANTHER" id="PTHR21366:SF14">
    <property type="entry name" value="GLYOXALASE DOMAIN-CONTAINING PROTEIN 5"/>
    <property type="match status" value="1"/>
</dbReference>
<dbReference type="InterPro" id="IPR004360">
    <property type="entry name" value="Glyas_Fos-R_dOase_dom"/>
</dbReference>
<dbReference type="EC" id="2.5.1.18" evidence="3"/>
<reference evidence="4" key="1">
    <citation type="submission" date="2018-08" db="EMBL/GenBank/DDBJ databases">
        <authorList>
            <person name="Rodrigo-Torres L."/>
            <person name="Arahal R. D."/>
            <person name="Lucena T."/>
        </authorList>
    </citation>
    <scope>NUCLEOTIDE SEQUENCE [LARGE SCALE GENOMIC DNA]</scope>
    <source>
        <strain evidence="4">CECT 7235</strain>
    </source>
</reference>
<dbReference type="OrthoDB" id="9792626at2"/>
<dbReference type="Gene3D" id="3.10.180.10">
    <property type="entry name" value="2,3-Dihydroxybiphenyl 1,2-Dioxygenase, domain 1"/>
    <property type="match status" value="1"/>
</dbReference>
<keyword evidence="3" id="KW-0808">Transferase</keyword>
<dbReference type="Pfam" id="PF00903">
    <property type="entry name" value="Glyoxalase"/>
    <property type="match status" value="1"/>
</dbReference>
<name>A0A3B0M3K3_9RHOB</name>
<dbReference type="InterPro" id="IPR050383">
    <property type="entry name" value="GlyoxalaseI/FosfomycinResist"/>
</dbReference>
<evidence type="ECO:0000259" key="2">
    <source>
        <dbReference type="PROSITE" id="PS51819"/>
    </source>
</evidence>
<dbReference type="InterPro" id="IPR037523">
    <property type="entry name" value="VOC_core"/>
</dbReference>
<dbReference type="PROSITE" id="PS00934">
    <property type="entry name" value="GLYOXALASE_I_1"/>
    <property type="match status" value="1"/>
</dbReference>
<keyword evidence="4" id="KW-1185">Reference proteome</keyword>
<sequence length="135" mass="14771">MATGSDISGVNHITLVVADLDRALGFYRDMLGLRLRAYGPSFAYLEGGALWLCLELGQARPAQDDSHIALSVTEAGFAHLGERLKGVPLWKDNRSEGASLYLRDPDGHKLELHVGTLASRIDHCRANDPTIQIFD</sequence>
<evidence type="ECO:0000313" key="4">
    <source>
        <dbReference type="Proteomes" id="UP000272908"/>
    </source>
</evidence>
<dbReference type="PANTHER" id="PTHR21366">
    <property type="entry name" value="GLYOXALASE FAMILY PROTEIN"/>
    <property type="match status" value="1"/>
</dbReference>
<evidence type="ECO:0000313" key="3">
    <source>
        <dbReference type="EMBL" id="SUZ30712.1"/>
    </source>
</evidence>
<accession>A0A3B0M3K3</accession>
<dbReference type="InterPro" id="IPR029068">
    <property type="entry name" value="Glyas_Bleomycin-R_OHBP_Dase"/>
</dbReference>
<dbReference type="GO" id="GO:0046872">
    <property type="term" value="F:metal ion binding"/>
    <property type="evidence" value="ECO:0007669"/>
    <property type="project" value="UniProtKB-KW"/>
</dbReference>
<proteinExistence type="predicted"/>
<organism evidence="3 4">
    <name type="scientific">Roseinatronobacter ekhonensis</name>
    <dbReference type="NCBI Taxonomy" id="254356"/>
    <lineage>
        <taxon>Bacteria</taxon>
        <taxon>Pseudomonadati</taxon>
        <taxon>Pseudomonadota</taxon>
        <taxon>Alphaproteobacteria</taxon>
        <taxon>Rhodobacterales</taxon>
        <taxon>Paracoccaceae</taxon>
        <taxon>Roseinatronobacter</taxon>
    </lineage>
</organism>
<protein>
    <submittedName>
        <fullName evidence="3">Glutathione transferase FosA</fullName>
        <ecNumber evidence="3">2.5.1.18</ecNumber>
    </submittedName>
</protein>
<dbReference type="GO" id="GO:0004364">
    <property type="term" value="F:glutathione transferase activity"/>
    <property type="evidence" value="ECO:0007669"/>
    <property type="project" value="UniProtKB-EC"/>
</dbReference>
<dbReference type="RefSeq" id="WP_121093021.1">
    <property type="nucleotide sequence ID" value="NZ_UIHC01000003.1"/>
</dbReference>
<evidence type="ECO:0000256" key="1">
    <source>
        <dbReference type="ARBA" id="ARBA00022723"/>
    </source>
</evidence>
<dbReference type="AlphaFoldDB" id="A0A3B0M3K3"/>
<dbReference type="InterPro" id="IPR018146">
    <property type="entry name" value="Glyoxalase_1_CS"/>
</dbReference>